<evidence type="ECO:0000313" key="4">
    <source>
        <dbReference type="Proteomes" id="UP000001357"/>
    </source>
</evidence>
<keyword evidence="4" id="KW-1185">Reference proteome</keyword>
<gene>
    <name evidence="3" type="ORF">MONBRDRAFT_26199</name>
</gene>
<dbReference type="InParanoid" id="A9V1M9"/>
<keyword evidence="1" id="KW-0472">Membrane</keyword>
<evidence type="ECO:0000256" key="1">
    <source>
        <dbReference type="SAM" id="Phobius"/>
    </source>
</evidence>
<proteinExistence type="predicted"/>
<name>A9V1M9_MONBE</name>
<reference evidence="3 4" key="1">
    <citation type="journal article" date="2008" name="Nature">
        <title>The genome of the choanoflagellate Monosiga brevicollis and the origin of metazoans.</title>
        <authorList>
            <consortium name="JGI Sequencing"/>
            <person name="King N."/>
            <person name="Westbrook M.J."/>
            <person name="Young S.L."/>
            <person name="Kuo A."/>
            <person name="Abedin M."/>
            <person name="Chapman J."/>
            <person name="Fairclough S."/>
            <person name="Hellsten U."/>
            <person name="Isogai Y."/>
            <person name="Letunic I."/>
            <person name="Marr M."/>
            <person name="Pincus D."/>
            <person name="Putnam N."/>
            <person name="Rokas A."/>
            <person name="Wright K.J."/>
            <person name="Zuzow R."/>
            <person name="Dirks W."/>
            <person name="Good M."/>
            <person name="Goodstein D."/>
            <person name="Lemons D."/>
            <person name="Li W."/>
            <person name="Lyons J.B."/>
            <person name="Morris A."/>
            <person name="Nichols S."/>
            <person name="Richter D.J."/>
            <person name="Salamov A."/>
            <person name="Bork P."/>
            <person name="Lim W.A."/>
            <person name="Manning G."/>
            <person name="Miller W.T."/>
            <person name="McGinnis W."/>
            <person name="Shapiro H."/>
            <person name="Tjian R."/>
            <person name="Grigoriev I.V."/>
            <person name="Rokhsar D."/>
        </authorList>
    </citation>
    <scope>NUCLEOTIDE SEQUENCE [LARGE SCALE GENOMIC DNA]</scope>
    <source>
        <strain evidence="4">MX1 / ATCC 50154</strain>
    </source>
</reference>
<evidence type="ECO:0000259" key="2">
    <source>
        <dbReference type="PROSITE" id="PS50011"/>
    </source>
</evidence>
<feature type="transmembrane region" description="Helical" evidence="1">
    <location>
        <begin position="12"/>
        <end position="32"/>
    </location>
</feature>
<feature type="domain" description="Protein kinase" evidence="2">
    <location>
        <begin position="67"/>
        <end position="350"/>
    </location>
</feature>
<dbReference type="EMBL" id="CH991554">
    <property type="protein sequence ID" value="EDQ88468.1"/>
    <property type="molecule type" value="Genomic_DNA"/>
</dbReference>
<dbReference type="KEGG" id="mbr:MONBRDRAFT_26199"/>
<keyword evidence="1" id="KW-0812">Transmembrane</keyword>
<dbReference type="InterPro" id="IPR011009">
    <property type="entry name" value="Kinase-like_dom_sf"/>
</dbReference>
<dbReference type="Proteomes" id="UP000001357">
    <property type="component" value="Unassembled WGS sequence"/>
</dbReference>
<sequence>MWDLAHDWRPWLLFALLWLVALVLGMASMLLANRRRLRHQSDPRNISIESVHVSDLQPRFGLAPQQLHALESRSRGRYHETQRCSIQPVERPKSAARHAQRCRAHFLLVAAARSEQLACWRYELKHLATLQPHPNVAALIGFYQTPSEYALVLEVGSEPANPSCQTTIVCLPFSLRSLAVDGLDMPLDVALQQMEQHRDQNSLMEAELLACGLDMILALAHCHQLGLTLGAAPLASFALTAQNTLKLADFTSSFDVHIQLSLQDRVRLPCYPSLAPSVLARWTSGVEQAADIWTWAHNVHQLASCKTGPIYPPADARSACLNSSRAAATKIKRCLEEDLRLISHRCLMFV</sequence>
<dbReference type="SUPFAM" id="SSF56112">
    <property type="entry name" value="Protein kinase-like (PK-like)"/>
    <property type="match status" value="1"/>
</dbReference>
<protein>
    <recommendedName>
        <fullName evidence="2">Protein kinase domain-containing protein</fullName>
    </recommendedName>
</protein>
<dbReference type="GO" id="GO:0005524">
    <property type="term" value="F:ATP binding"/>
    <property type="evidence" value="ECO:0007669"/>
    <property type="project" value="InterPro"/>
</dbReference>
<keyword evidence="1" id="KW-1133">Transmembrane helix</keyword>
<dbReference type="InterPro" id="IPR000719">
    <property type="entry name" value="Prot_kinase_dom"/>
</dbReference>
<accession>A9V1M9</accession>
<dbReference type="AlphaFoldDB" id="A9V1M9"/>
<evidence type="ECO:0000313" key="3">
    <source>
        <dbReference type="EMBL" id="EDQ88468.1"/>
    </source>
</evidence>
<dbReference type="GeneID" id="5891914"/>
<dbReference type="GO" id="GO:0004672">
    <property type="term" value="F:protein kinase activity"/>
    <property type="evidence" value="ECO:0007669"/>
    <property type="project" value="InterPro"/>
</dbReference>
<dbReference type="PROSITE" id="PS50011">
    <property type="entry name" value="PROTEIN_KINASE_DOM"/>
    <property type="match status" value="1"/>
</dbReference>
<organism evidence="3 4">
    <name type="scientific">Monosiga brevicollis</name>
    <name type="common">Choanoflagellate</name>
    <dbReference type="NCBI Taxonomy" id="81824"/>
    <lineage>
        <taxon>Eukaryota</taxon>
        <taxon>Choanoflagellata</taxon>
        <taxon>Craspedida</taxon>
        <taxon>Salpingoecidae</taxon>
        <taxon>Monosiga</taxon>
    </lineage>
</organism>
<dbReference type="RefSeq" id="XP_001746572.1">
    <property type="nucleotide sequence ID" value="XM_001746520.1"/>
</dbReference>
<dbReference type="Gene3D" id="1.10.510.10">
    <property type="entry name" value="Transferase(Phosphotransferase) domain 1"/>
    <property type="match status" value="1"/>
</dbReference>